<sequence length="287" mass="31182">MQFKLELVPPPLGLAGRINTFYVIETHEARIEEVLPAYSAQLTVMIRGRLVIDRPGDPPLEAGSVAINAPQLRASSCVLEGPAMVVGASFTQIGWQELAHLPADAVHDRLLLPGTIFSPEQCAALETAATQCAGGELPAAALCAQIGEMLATPRFDLRPDHVATVEAIMRWLGSGLDPVLDDLYAMVDLSPRQLQRLSRRYFGVPPAQVLKRFRAIRAAMVLANPTLPDSLRDRMLASFFDQAHLIRDIRRYTGRTPTQLRAKTLSAGLLDPSGHGDTAGPIRDQIG</sequence>
<evidence type="ECO:0000256" key="1">
    <source>
        <dbReference type="ARBA" id="ARBA00023015"/>
    </source>
</evidence>
<dbReference type="Gene3D" id="1.10.10.60">
    <property type="entry name" value="Homeodomain-like"/>
    <property type="match status" value="1"/>
</dbReference>
<evidence type="ECO:0000256" key="2">
    <source>
        <dbReference type="ARBA" id="ARBA00023125"/>
    </source>
</evidence>
<feature type="domain" description="HTH araC/xylS-type" evidence="4">
    <location>
        <begin position="180"/>
        <end position="263"/>
    </location>
</feature>
<evidence type="ECO:0000313" key="6">
    <source>
        <dbReference type="Proteomes" id="UP001216558"/>
    </source>
</evidence>
<dbReference type="PANTHER" id="PTHR46796">
    <property type="entry name" value="HTH-TYPE TRANSCRIPTIONAL ACTIVATOR RHAS-RELATED"/>
    <property type="match status" value="1"/>
</dbReference>
<keyword evidence="1" id="KW-0805">Transcription regulation</keyword>
<dbReference type="RefSeq" id="WP_273676203.1">
    <property type="nucleotide sequence ID" value="NZ_JAQQXQ010000002.1"/>
</dbReference>
<name>A0ABT5JLN7_9SPHN</name>
<dbReference type="EMBL" id="JAQQXQ010000002">
    <property type="protein sequence ID" value="MDC8753667.1"/>
    <property type="molecule type" value="Genomic_DNA"/>
</dbReference>
<dbReference type="InterPro" id="IPR050204">
    <property type="entry name" value="AraC_XylS_family_regulators"/>
</dbReference>
<dbReference type="Proteomes" id="UP001216558">
    <property type="component" value="Unassembled WGS sequence"/>
</dbReference>
<accession>A0ABT5JLN7</accession>
<dbReference type="PROSITE" id="PS01124">
    <property type="entry name" value="HTH_ARAC_FAMILY_2"/>
    <property type="match status" value="1"/>
</dbReference>
<dbReference type="Pfam" id="PF12833">
    <property type="entry name" value="HTH_18"/>
    <property type="match status" value="1"/>
</dbReference>
<dbReference type="InterPro" id="IPR018060">
    <property type="entry name" value="HTH_AraC"/>
</dbReference>
<keyword evidence="2" id="KW-0238">DNA-binding</keyword>
<comment type="caution">
    <text evidence="5">The sequence shown here is derived from an EMBL/GenBank/DDBJ whole genome shotgun (WGS) entry which is preliminary data.</text>
</comment>
<evidence type="ECO:0000313" key="5">
    <source>
        <dbReference type="EMBL" id="MDC8753667.1"/>
    </source>
</evidence>
<evidence type="ECO:0000259" key="4">
    <source>
        <dbReference type="PROSITE" id="PS01124"/>
    </source>
</evidence>
<organism evidence="5 6">
    <name type="scientific">Erythrobacter fulvus</name>
    <dbReference type="NCBI Taxonomy" id="2987523"/>
    <lineage>
        <taxon>Bacteria</taxon>
        <taxon>Pseudomonadati</taxon>
        <taxon>Pseudomonadota</taxon>
        <taxon>Alphaproteobacteria</taxon>
        <taxon>Sphingomonadales</taxon>
        <taxon>Erythrobacteraceae</taxon>
        <taxon>Erythrobacter/Porphyrobacter group</taxon>
        <taxon>Erythrobacter</taxon>
    </lineage>
</organism>
<protein>
    <submittedName>
        <fullName evidence="5">Helix-turn-helix domain-containing protein</fullName>
    </submittedName>
</protein>
<keyword evidence="3" id="KW-0804">Transcription</keyword>
<reference evidence="5 6" key="1">
    <citation type="submission" date="2022-10" db="EMBL/GenBank/DDBJ databases">
        <title>Erythrobacter sp. sf7 Genome sequencing.</title>
        <authorList>
            <person name="Park S."/>
        </authorList>
    </citation>
    <scope>NUCLEOTIDE SEQUENCE [LARGE SCALE GENOMIC DNA]</scope>
    <source>
        <strain evidence="6">sf7</strain>
    </source>
</reference>
<gene>
    <name evidence="5" type="ORF">OIK40_03320</name>
</gene>
<evidence type="ECO:0000256" key="3">
    <source>
        <dbReference type="ARBA" id="ARBA00023163"/>
    </source>
</evidence>
<dbReference type="SMART" id="SM00342">
    <property type="entry name" value="HTH_ARAC"/>
    <property type="match status" value="1"/>
</dbReference>
<proteinExistence type="predicted"/>
<keyword evidence="6" id="KW-1185">Reference proteome</keyword>